<dbReference type="Pfam" id="PF00561">
    <property type="entry name" value="Abhydrolase_1"/>
    <property type="match status" value="1"/>
</dbReference>
<keyword evidence="3" id="KW-1185">Reference proteome</keyword>
<dbReference type="InterPro" id="IPR029058">
    <property type="entry name" value="AB_hydrolase_fold"/>
</dbReference>
<accession>A0A848I417</accession>
<name>A0A848I417_9BURK</name>
<protein>
    <submittedName>
        <fullName evidence="2">Alpha/beta hydrolase</fullName>
    </submittedName>
</protein>
<dbReference type="AlphaFoldDB" id="A0A848I417"/>
<dbReference type="PANTHER" id="PTHR43194:SF2">
    <property type="entry name" value="PEROXISOMAL MEMBRANE PROTEIN LPX1"/>
    <property type="match status" value="1"/>
</dbReference>
<dbReference type="InterPro" id="IPR000073">
    <property type="entry name" value="AB_hydrolase_1"/>
</dbReference>
<dbReference type="Proteomes" id="UP000544134">
    <property type="component" value="Unassembled WGS sequence"/>
</dbReference>
<evidence type="ECO:0000313" key="2">
    <source>
        <dbReference type="EMBL" id="NML97091.1"/>
    </source>
</evidence>
<dbReference type="GO" id="GO:0016787">
    <property type="term" value="F:hydrolase activity"/>
    <property type="evidence" value="ECO:0007669"/>
    <property type="project" value="UniProtKB-KW"/>
</dbReference>
<comment type="caution">
    <text evidence="2">The sequence shown here is derived from an EMBL/GenBank/DDBJ whole genome shotgun (WGS) entry which is preliminary data.</text>
</comment>
<dbReference type="PRINTS" id="PR00111">
    <property type="entry name" value="ABHYDROLASE"/>
</dbReference>
<dbReference type="RefSeq" id="WP_169484098.1">
    <property type="nucleotide sequence ID" value="NZ_JABBGJ010000003.1"/>
</dbReference>
<feature type="domain" description="AB hydrolase-1" evidence="1">
    <location>
        <begin position="37"/>
        <end position="268"/>
    </location>
</feature>
<evidence type="ECO:0000313" key="3">
    <source>
        <dbReference type="Proteomes" id="UP000544134"/>
    </source>
</evidence>
<dbReference type="Gene3D" id="3.40.50.1820">
    <property type="entry name" value="alpha/beta hydrolase"/>
    <property type="match status" value="1"/>
</dbReference>
<dbReference type="EMBL" id="JABBGJ010000003">
    <property type="protein sequence ID" value="NML97091.1"/>
    <property type="molecule type" value="Genomic_DNA"/>
</dbReference>
<dbReference type="PANTHER" id="PTHR43194">
    <property type="entry name" value="HYDROLASE ALPHA/BETA FOLD FAMILY"/>
    <property type="match status" value="1"/>
</dbReference>
<reference evidence="2 3" key="1">
    <citation type="submission" date="2020-04" db="EMBL/GenBank/DDBJ databases">
        <title>Paraburkholderia sp. RP-4-7 isolated from soil.</title>
        <authorList>
            <person name="Dahal R.H."/>
        </authorList>
    </citation>
    <scope>NUCLEOTIDE SEQUENCE [LARGE SCALE GENOMIC DNA]</scope>
    <source>
        <strain evidence="2 3">RP-4-7</strain>
    </source>
</reference>
<proteinExistence type="predicted"/>
<organism evidence="2 3">
    <name type="scientific">Paraburkholderia polaris</name>
    <dbReference type="NCBI Taxonomy" id="2728848"/>
    <lineage>
        <taxon>Bacteria</taxon>
        <taxon>Pseudomonadati</taxon>
        <taxon>Pseudomonadota</taxon>
        <taxon>Betaproteobacteria</taxon>
        <taxon>Burkholderiales</taxon>
        <taxon>Burkholderiaceae</taxon>
        <taxon>Paraburkholderia</taxon>
    </lineage>
</organism>
<dbReference type="SUPFAM" id="SSF53474">
    <property type="entry name" value="alpha/beta-Hydrolases"/>
    <property type="match status" value="1"/>
</dbReference>
<gene>
    <name evidence="2" type="ORF">HHL24_03835</name>
</gene>
<dbReference type="InterPro" id="IPR050228">
    <property type="entry name" value="Carboxylesterase_BioH"/>
</dbReference>
<sequence length="303" mass="32600">MDAGERLPGTPIPMHVWIGADGVKLAGDSWGDPDGQLVVLLHGGGQTRHAWGETGERLGAGGYFAVAFDARGHGDSDWCPDGNYSQNAMVSDLNCVLTALGGRQPVLVGASMGGCTSLVAVGEDSVDARALILVDIVPHTEPAGVARIQTFMQQMPEGFASLDEVADAITRYRLQQTRPRSLDGLAKNVRLGKDGKFRWHWDPRFIGHQHDRDRRHARLSACARGLTLPTLLVRGGNSDVVSEAGVEEFLGLCPRAEYVNVSEAGHMVAGDRNDVFGRAAIDFLLRHVRTGGMPDSFPARSEQ</sequence>
<keyword evidence="2" id="KW-0378">Hydrolase</keyword>
<evidence type="ECO:0000259" key="1">
    <source>
        <dbReference type="Pfam" id="PF00561"/>
    </source>
</evidence>